<comment type="subcellular location">
    <subcellularLocation>
        <location evidence="1 9 10">Cytoplasm</location>
    </subcellularLocation>
</comment>
<dbReference type="GO" id="GO:0005524">
    <property type="term" value="F:ATP binding"/>
    <property type="evidence" value="ECO:0007669"/>
    <property type="project" value="UniProtKB-UniRule"/>
</dbReference>
<accession>A0A1G2TQA1</accession>
<feature type="domain" description="Mur ligase C-terminal" evidence="11">
    <location>
        <begin position="313"/>
        <end position="427"/>
    </location>
</feature>
<dbReference type="Gene3D" id="3.90.190.20">
    <property type="entry name" value="Mur ligase, C-terminal domain"/>
    <property type="match status" value="1"/>
</dbReference>
<dbReference type="PANTHER" id="PTHR43692">
    <property type="entry name" value="UDP-N-ACETYLMURAMOYLALANINE--D-GLUTAMATE LIGASE"/>
    <property type="match status" value="1"/>
</dbReference>
<dbReference type="EC" id="6.3.2.9" evidence="9 10"/>
<evidence type="ECO:0000259" key="12">
    <source>
        <dbReference type="Pfam" id="PF08245"/>
    </source>
</evidence>
<dbReference type="InterPro" id="IPR036615">
    <property type="entry name" value="Mur_ligase_C_dom_sf"/>
</dbReference>
<keyword evidence="5 9" id="KW-0132">Cell division</keyword>
<dbReference type="UniPathway" id="UPA00219"/>
<evidence type="ECO:0000256" key="9">
    <source>
        <dbReference type="HAMAP-Rule" id="MF_00639"/>
    </source>
</evidence>
<dbReference type="SUPFAM" id="SSF53244">
    <property type="entry name" value="MurD-like peptide ligases, peptide-binding domain"/>
    <property type="match status" value="1"/>
</dbReference>
<name>A0A1G2TQA1_9BACT</name>
<dbReference type="Gene3D" id="3.40.50.720">
    <property type="entry name" value="NAD(P)-binding Rossmann-like Domain"/>
    <property type="match status" value="1"/>
</dbReference>
<dbReference type="InterPro" id="IPR004101">
    <property type="entry name" value="Mur_ligase_C"/>
</dbReference>
<evidence type="ECO:0000313" key="13">
    <source>
        <dbReference type="EMBL" id="OHA98809.1"/>
    </source>
</evidence>
<comment type="similarity">
    <text evidence="9">Belongs to the MurCDEF family.</text>
</comment>
<dbReference type="InterPro" id="IPR013221">
    <property type="entry name" value="Mur_ligase_cen"/>
</dbReference>
<dbReference type="SUPFAM" id="SSF51984">
    <property type="entry name" value="MurCD N-terminal domain"/>
    <property type="match status" value="1"/>
</dbReference>
<dbReference type="Pfam" id="PF08245">
    <property type="entry name" value="Mur_ligase_M"/>
    <property type="match status" value="1"/>
</dbReference>
<evidence type="ECO:0000313" key="14">
    <source>
        <dbReference type="Proteomes" id="UP000178530"/>
    </source>
</evidence>
<gene>
    <name evidence="9" type="primary">murD</name>
    <name evidence="13" type="ORF">A3E32_02375</name>
</gene>
<evidence type="ECO:0000256" key="2">
    <source>
        <dbReference type="ARBA" id="ARBA00004752"/>
    </source>
</evidence>
<comment type="pathway">
    <text evidence="2 9 10">Cell wall biogenesis; peptidoglycan biosynthesis.</text>
</comment>
<dbReference type="SUPFAM" id="SSF53623">
    <property type="entry name" value="MurD-like peptide ligases, catalytic domain"/>
    <property type="match status" value="1"/>
</dbReference>
<organism evidence="13 14">
    <name type="scientific">Candidatus Zambryskibacteria bacterium RIFCSPHIGHO2_12_FULL_38_37</name>
    <dbReference type="NCBI Taxonomy" id="1802751"/>
    <lineage>
        <taxon>Bacteria</taxon>
        <taxon>Candidatus Zambryskiibacteriota</taxon>
    </lineage>
</organism>
<sequence>MKIKNYFKGKKITIMGLGLLGRGVGDAEFLEKNGADLLVTDLKSKKELKVSLDRLKKHKKIKYILGRHRFQDFRDKDMILKAAEVPLNSPFITEAKKNNISIEMDASLFVKIISVWTLNVQVIGVTGTKGKSTITHLIYTILKEAFKKTKRKIYLGGNVKGLATLPLLKKIKQNDTVVMELDSWQLQGFGDSKISPHISVFTNLMQDHMNYYKGDMNKYFVDKLNIYRWQKENDWLIAEPKMAKFIREKDKNGVKGQFAIIDKKNIPRGWKIKLIGEHNLGNIALAIEAARKFGVKESVIKKCIKNFKGLPYRLEFIREIKGVKYYNDTTATTPKATIAALNSFENKKGKIILIGGGADKNLEYGEYAKVVKKYIKALILFKGLASNKIISALGKTKFSVKVFNNMKVAMKFALANAKKGDIVLLSPGAASFGVFKNEFDRGEQFNKVVKNI</sequence>
<dbReference type="InterPro" id="IPR005762">
    <property type="entry name" value="MurD"/>
</dbReference>
<evidence type="ECO:0000256" key="6">
    <source>
        <dbReference type="ARBA" id="ARBA00022741"/>
    </source>
</evidence>
<protein>
    <recommendedName>
        <fullName evidence="9 10">UDP-N-acetylmuramoylalanine--D-glutamate ligase</fullName>
        <ecNumber evidence="9 10">6.3.2.9</ecNumber>
    </recommendedName>
    <alternativeName>
        <fullName evidence="9">D-glutamic acid-adding enzyme</fullName>
    </alternativeName>
    <alternativeName>
        <fullName evidence="9">UDP-N-acetylmuramoyl-L-alanyl-D-glutamate synthetase</fullName>
    </alternativeName>
</protein>
<dbReference type="GO" id="GO:0009252">
    <property type="term" value="P:peptidoglycan biosynthetic process"/>
    <property type="evidence" value="ECO:0007669"/>
    <property type="project" value="UniProtKB-UniRule"/>
</dbReference>
<comment type="function">
    <text evidence="9 10">Cell wall formation. Catalyzes the addition of glutamate to the nucleotide precursor UDP-N-acetylmuramoyl-L-alanine (UMA).</text>
</comment>
<keyword evidence="8 9" id="KW-0131">Cell cycle</keyword>
<feature type="binding site" evidence="9">
    <location>
        <begin position="127"/>
        <end position="133"/>
    </location>
    <ligand>
        <name>ATP</name>
        <dbReference type="ChEBI" id="CHEBI:30616"/>
    </ligand>
</feature>
<dbReference type="AlphaFoldDB" id="A0A1G2TQA1"/>
<keyword evidence="3 9" id="KW-0963">Cytoplasm</keyword>
<dbReference type="EMBL" id="MHVU01000019">
    <property type="protein sequence ID" value="OHA98809.1"/>
    <property type="molecule type" value="Genomic_DNA"/>
</dbReference>
<dbReference type="Proteomes" id="UP000178530">
    <property type="component" value="Unassembled WGS sequence"/>
</dbReference>
<dbReference type="GO" id="GO:0071555">
    <property type="term" value="P:cell wall organization"/>
    <property type="evidence" value="ECO:0007669"/>
    <property type="project" value="UniProtKB-KW"/>
</dbReference>
<keyword evidence="6 9" id="KW-0547">Nucleotide-binding</keyword>
<keyword evidence="9 10" id="KW-0133">Cell shape</keyword>
<evidence type="ECO:0000256" key="4">
    <source>
        <dbReference type="ARBA" id="ARBA00022598"/>
    </source>
</evidence>
<proteinExistence type="inferred from homology"/>
<evidence type="ECO:0000256" key="1">
    <source>
        <dbReference type="ARBA" id="ARBA00004496"/>
    </source>
</evidence>
<dbReference type="PANTHER" id="PTHR43692:SF1">
    <property type="entry name" value="UDP-N-ACETYLMURAMOYLALANINE--D-GLUTAMATE LIGASE"/>
    <property type="match status" value="1"/>
</dbReference>
<dbReference type="GO" id="GO:0005737">
    <property type="term" value="C:cytoplasm"/>
    <property type="evidence" value="ECO:0007669"/>
    <property type="project" value="UniProtKB-SubCell"/>
</dbReference>
<evidence type="ECO:0000256" key="3">
    <source>
        <dbReference type="ARBA" id="ARBA00022490"/>
    </source>
</evidence>
<feature type="domain" description="Mur ligase central" evidence="12">
    <location>
        <begin position="125"/>
        <end position="255"/>
    </location>
</feature>
<keyword evidence="7 9" id="KW-0067">ATP-binding</keyword>
<dbReference type="GO" id="GO:0004326">
    <property type="term" value="F:tetrahydrofolylpolyglutamate synthase activity"/>
    <property type="evidence" value="ECO:0007669"/>
    <property type="project" value="InterPro"/>
</dbReference>
<dbReference type="InterPro" id="IPR036565">
    <property type="entry name" value="Mur-like_cat_sf"/>
</dbReference>
<dbReference type="GO" id="GO:0008764">
    <property type="term" value="F:UDP-N-acetylmuramoylalanine-D-glutamate ligase activity"/>
    <property type="evidence" value="ECO:0007669"/>
    <property type="project" value="UniProtKB-UniRule"/>
</dbReference>
<dbReference type="PROSITE" id="PS01011">
    <property type="entry name" value="FOLYLPOLYGLU_SYNT_1"/>
    <property type="match status" value="1"/>
</dbReference>
<dbReference type="Pfam" id="PF02875">
    <property type="entry name" value="Mur_ligase_C"/>
    <property type="match status" value="1"/>
</dbReference>
<comment type="catalytic activity">
    <reaction evidence="9 10">
        <text>UDP-N-acetyl-alpha-D-muramoyl-L-alanine + D-glutamate + ATP = UDP-N-acetyl-alpha-D-muramoyl-L-alanyl-D-glutamate + ADP + phosphate + H(+)</text>
        <dbReference type="Rhea" id="RHEA:16429"/>
        <dbReference type="ChEBI" id="CHEBI:15378"/>
        <dbReference type="ChEBI" id="CHEBI:29986"/>
        <dbReference type="ChEBI" id="CHEBI:30616"/>
        <dbReference type="ChEBI" id="CHEBI:43474"/>
        <dbReference type="ChEBI" id="CHEBI:83898"/>
        <dbReference type="ChEBI" id="CHEBI:83900"/>
        <dbReference type="ChEBI" id="CHEBI:456216"/>
        <dbReference type="EC" id="6.3.2.9"/>
    </reaction>
</comment>
<dbReference type="GO" id="GO:0051301">
    <property type="term" value="P:cell division"/>
    <property type="evidence" value="ECO:0007669"/>
    <property type="project" value="UniProtKB-KW"/>
</dbReference>
<dbReference type="Gene3D" id="3.40.1190.10">
    <property type="entry name" value="Mur-like, catalytic domain"/>
    <property type="match status" value="1"/>
</dbReference>
<dbReference type="HAMAP" id="MF_00639">
    <property type="entry name" value="MurD"/>
    <property type="match status" value="1"/>
</dbReference>
<dbReference type="InterPro" id="IPR018109">
    <property type="entry name" value="Folylpolyglutamate_synth_CS"/>
</dbReference>
<reference evidence="13 14" key="1">
    <citation type="journal article" date="2016" name="Nat. Commun.">
        <title>Thousands of microbial genomes shed light on interconnected biogeochemical processes in an aquifer system.</title>
        <authorList>
            <person name="Anantharaman K."/>
            <person name="Brown C.T."/>
            <person name="Hug L.A."/>
            <person name="Sharon I."/>
            <person name="Castelle C.J."/>
            <person name="Probst A.J."/>
            <person name="Thomas B.C."/>
            <person name="Singh A."/>
            <person name="Wilkins M.J."/>
            <person name="Karaoz U."/>
            <person name="Brodie E.L."/>
            <person name="Williams K.H."/>
            <person name="Hubbard S.S."/>
            <person name="Banfield J.F."/>
        </authorList>
    </citation>
    <scope>NUCLEOTIDE SEQUENCE [LARGE SCALE GENOMIC DNA]</scope>
</reference>
<evidence type="ECO:0000256" key="10">
    <source>
        <dbReference type="RuleBase" id="RU003664"/>
    </source>
</evidence>
<evidence type="ECO:0000259" key="11">
    <source>
        <dbReference type="Pfam" id="PF02875"/>
    </source>
</evidence>
<evidence type="ECO:0000256" key="7">
    <source>
        <dbReference type="ARBA" id="ARBA00022840"/>
    </source>
</evidence>
<keyword evidence="4 9" id="KW-0436">Ligase</keyword>
<dbReference type="GO" id="GO:0008360">
    <property type="term" value="P:regulation of cell shape"/>
    <property type="evidence" value="ECO:0007669"/>
    <property type="project" value="UniProtKB-KW"/>
</dbReference>
<dbReference type="NCBIfam" id="TIGR01087">
    <property type="entry name" value="murD"/>
    <property type="match status" value="1"/>
</dbReference>
<keyword evidence="9 10" id="KW-0573">Peptidoglycan synthesis</keyword>
<evidence type="ECO:0000256" key="5">
    <source>
        <dbReference type="ARBA" id="ARBA00022618"/>
    </source>
</evidence>
<evidence type="ECO:0000256" key="8">
    <source>
        <dbReference type="ARBA" id="ARBA00023306"/>
    </source>
</evidence>
<comment type="caution">
    <text evidence="13">The sequence shown here is derived from an EMBL/GenBank/DDBJ whole genome shotgun (WGS) entry which is preliminary data.</text>
</comment>
<keyword evidence="9 10" id="KW-0961">Cell wall biogenesis/degradation</keyword>